<feature type="chain" id="PRO_5004095389" description="Lipoprotein" evidence="2">
    <location>
        <begin position="24"/>
        <end position="235"/>
    </location>
</feature>
<evidence type="ECO:0000256" key="2">
    <source>
        <dbReference type="SAM" id="SignalP"/>
    </source>
</evidence>
<evidence type="ECO:0000313" key="3">
    <source>
        <dbReference type="EMBL" id="EMT52421.1"/>
    </source>
</evidence>
<evidence type="ECO:0000313" key="4">
    <source>
        <dbReference type="Proteomes" id="UP000012081"/>
    </source>
</evidence>
<feature type="signal peptide" evidence="2">
    <location>
        <begin position="1"/>
        <end position="23"/>
    </location>
</feature>
<dbReference type="RefSeq" id="WP_003388528.1">
    <property type="nucleotide sequence ID" value="NZ_APBN01000004.1"/>
</dbReference>
<dbReference type="STRING" id="1300222.I532_12229"/>
<keyword evidence="4" id="KW-1185">Reference proteome</keyword>
<gene>
    <name evidence="3" type="ORF">I532_12229</name>
</gene>
<dbReference type="OrthoDB" id="2820739at2"/>
<accession>M8DZD5</accession>
<organism evidence="3 4">
    <name type="scientific">Brevibacillus borstelensis AK1</name>
    <dbReference type="NCBI Taxonomy" id="1300222"/>
    <lineage>
        <taxon>Bacteria</taxon>
        <taxon>Bacillati</taxon>
        <taxon>Bacillota</taxon>
        <taxon>Bacilli</taxon>
        <taxon>Bacillales</taxon>
        <taxon>Paenibacillaceae</taxon>
        <taxon>Brevibacillus</taxon>
    </lineage>
</organism>
<proteinExistence type="predicted"/>
<feature type="region of interest" description="Disordered" evidence="1">
    <location>
        <begin position="26"/>
        <end position="60"/>
    </location>
</feature>
<name>M8DZD5_9BACL</name>
<dbReference type="GeneID" id="89497506"/>
<feature type="compositionally biased region" description="Low complexity" evidence="1">
    <location>
        <begin position="26"/>
        <end position="42"/>
    </location>
</feature>
<sequence length="235" mass="24517">MRIRKMISGIGVICLLTACTNQATPNQGGQNQGAANQGAQTQSMHQQAAPGHDHTTVIPSVDRDKKLTTNQYGATNSGMGTATYSMMGSSGLNDGGPSSNLEARLAAAGVNGVNVLVVHDCVFLAPADGKTLSTNSMDETQNHLLSPYEGSSYRGPSRPTDKIGTMGASAQAQTLSKAKDQIERIYGGGVEIRTVTTPQAIAAMDRIKQATRPGKESANIGDDLALLFRSGSKQP</sequence>
<feature type="compositionally biased region" description="Basic and acidic residues" evidence="1">
    <location>
        <begin position="51"/>
        <end position="60"/>
    </location>
</feature>
<dbReference type="PATRIC" id="fig|1300222.3.peg.2553"/>
<dbReference type="AlphaFoldDB" id="M8DZD5"/>
<evidence type="ECO:0000256" key="1">
    <source>
        <dbReference type="SAM" id="MobiDB-lite"/>
    </source>
</evidence>
<protein>
    <recommendedName>
        <fullName evidence="5">Lipoprotein</fullName>
    </recommendedName>
</protein>
<comment type="caution">
    <text evidence="3">The sequence shown here is derived from an EMBL/GenBank/DDBJ whole genome shotgun (WGS) entry which is preliminary data.</text>
</comment>
<keyword evidence="2" id="KW-0732">Signal</keyword>
<dbReference type="EMBL" id="APBN01000004">
    <property type="protein sequence ID" value="EMT52421.1"/>
    <property type="molecule type" value="Genomic_DNA"/>
</dbReference>
<dbReference type="PROSITE" id="PS51257">
    <property type="entry name" value="PROKAR_LIPOPROTEIN"/>
    <property type="match status" value="1"/>
</dbReference>
<dbReference type="Proteomes" id="UP000012081">
    <property type="component" value="Unassembled WGS sequence"/>
</dbReference>
<reference evidence="3 4" key="1">
    <citation type="submission" date="2013-03" db="EMBL/GenBank/DDBJ databases">
        <title>Assembly of a new bacterial strain Brevibacillus borstelensis AK1.</title>
        <authorList>
            <person name="Rajan I."/>
            <person name="PoliReddy D."/>
            <person name="Sugumar T."/>
            <person name="Rathinam K."/>
            <person name="Alqarawi S."/>
            <person name="Khalil A.B."/>
            <person name="Sivakumar N."/>
        </authorList>
    </citation>
    <scope>NUCLEOTIDE SEQUENCE [LARGE SCALE GENOMIC DNA]</scope>
    <source>
        <strain evidence="3 4">AK1</strain>
    </source>
</reference>
<evidence type="ECO:0008006" key="5">
    <source>
        <dbReference type="Google" id="ProtNLM"/>
    </source>
</evidence>